<accession>A0A8X8Y5L5</accession>
<feature type="compositionally biased region" description="Low complexity" evidence="1">
    <location>
        <begin position="35"/>
        <end position="44"/>
    </location>
</feature>
<dbReference type="AlphaFoldDB" id="A0A8X8Y5L5"/>
<evidence type="ECO:0000256" key="1">
    <source>
        <dbReference type="SAM" id="MobiDB-lite"/>
    </source>
</evidence>
<gene>
    <name evidence="2" type="ORF">SASPL_115727</name>
</gene>
<reference evidence="2" key="2">
    <citation type="submission" date="2020-08" db="EMBL/GenBank/DDBJ databases">
        <title>Plant Genome Project.</title>
        <authorList>
            <person name="Zhang R.-G."/>
        </authorList>
    </citation>
    <scope>NUCLEOTIDE SEQUENCE</scope>
    <source>
        <strain evidence="2">Huo1</strain>
        <tissue evidence="2">Leaf</tissue>
    </source>
</reference>
<organism evidence="2">
    <name type="scientific">Salvia splendens</name>
    <name type="common">Scarlet sage</name>
    <dbReference type="NCBI Taxonomy" id="180675"/>
    <lineage>
        <taxon>Eukaryota</taxon>
        <taxon>Viridiplantae</taxon>
        <taxon>Streptophyta</taxon>
        <taxon>Embryophyta</taxon>
        <taxon>Tracheophyta</taxon>
        <taxon>Spermatophyta</taxon>
        <taxon>Magnoliopsida</taxon>
        <taxon>eudicotyledons</taxon>
        <taxon>Gunneridae</taxon>
        <taxon>Pentapetalae</taxon>
        <taxon>asterids</taxon>
        <taxon>lamiids</taxon>
        <taxon>Lamiales</taxon>
        <taxon>Lamiaceae</taxon>
        <taxon>Nepetoideae</taxon>
        <taxon>Mentheae</taxon>
        <taxon>Salviinae</taxon>
        <taxon>Salvia</taxon>
        <taxon>Salvia subgen. Calosphace</taxon>
        <taxon>core Calosphace</taxon>
    </lineage>
</organism>
<feature type="compositionally biased region" description="Acidic residues" evidence="1">
    <location>
        <begin position="85"/>
        <end position="96"/>
    </location>
</feature>
<feature type="compositionally biased region" description="Basic and acidic residues" evidence="1">
    <location>
        <begin position="1"/>
        <end position="10"/>
    </location>
</feature>
<dbReference type="EMBL" id="PNBA02000005">
    <property type="protein sequence ID" value="KAG6425299.1"/>
    <property type="molecule type" value="Genomic_DNA"/>
</dbReference>
<sequence length="188" mass="20819">MREGDRRRAEPSSSPTVTTEYRSEGGESEIGNRGAVAARRTTAVQRKCSGGQQLTSANQRRTVAAIGEGRFRELREFREEDECEIVEEREGGDDGDGGTVDSTQEGAKEIEMARRDVLDQWPRRAATALRILLTDRERERAGATLSSLFDFGSEIELKKKREKPDGGGGELAQEGDFKSHFLETPLVT</sequence>
<keyword evidence="3" id="KW-1185">Reference proteome</keyword>
<feature type="compositionally biased region" description="Polar residues" evidence="1">
    <location>
        <begin position="11"/>
        <end position="20"/>
    </location>
</feature>
<feature type="region of interest" description="Disordered" evidence="1">
    <location>
        <begin position="85"/>
        <end position="107"/>
    </location>
</feature>
<protein>
    <submittedName>
        <fullName evidence="2">Uncharacterized protein</fullName>
    </submittedName>
</protein>
<feature type="region of interest" description="Disordered" evidence="1">
    <location>
        <begin position="1"/>
        <end position="57"/>
    </location>
</feature>
<name>A0A8X8Y5L5_SALSN</name>
<evidence type="ECO:0000313" key="3">
    <source>
        <dbReference type="Proteomes" id="UP000298416"/>
    </source>
</evidence>
<dbReference type="Proteomes" id="UP000298416">
    <property type="component" value="Unassembled WGS sequence"/>
</dbReference>
<evidence type="ECO:0000313" key="2">
    <source>
        <dbReference type="EMBL" id="KAG6425299.1"/>
    </source>
</evidence>
<proteinExistence type="predicted"/>
<reference evidence="2" key="1">
    <citation type="submission" date="2018-01" db="EMBL/GenBank/DDBJ databases">
        <authorList>
            <person name="Mao J.F."/>
        </authorList>
    </citation>
    <scope>NUCLEOTIDE SEQUENCE</scope>
    <source>
        <strain evidence="2">Huo1</strain>
        <tissue evidence="2">Leaf</tissue>
    </source>
</reference>
<comment type="caution">
    <text evidence="2">The sequence shown here is derived from an EMBL/GenBank/DDBJ whole genome shotgun (WGS) entry which is preliminary data.</text>
</comment>
<feature type="region of interest" description="Disordered" evidence="1">
    <location>
        <begin position="157"/>
        <end position="188"/>
    </location>
</feature>